<evidence type="ECO:0000256" key="5">
    <source>
        <dbReference type="ARBA" id="ARBA00023136"/>
    </source>
</evidence>
<dbReference type="GO" id="GO:0046943">
    <property type="term" value="F:carboxylic acid transmembrane transporter activity"/>
    <property type="evidence" value="ECO:0007669"/>
    <property type="project" value="TreeGrafter"/>
</dbReference>
<dbReference type="PANTHER" id="PTHR23508">
    <property type="entry name" value="CARBOXYLIC ACID TRANSPORTER PROTEIN HOMOLOG"/>
    <property type="match status" value="1"/>
</dbReference>
<evidence type="ECO:0000256" key="2">
    <source>
        <dbReference type="ARBA" id="ARBA00022448"/>
    </source>
</evidence>
<dbReference type="OrthoDB" id="9787026at2"/>
<dbReference type="KEGG" id="pnp:IJ22_01010"/>
<evidence type="ECO:0000313" key="9">
    <source>
        <dbReference type="Proteomes" id="UP000061660"/>
    </source>
</evidence>
<accession>A0A0U2VZF4</accession>
<feature type="transmembrane region" description="Helical" evidence="6">
    <location>
        <begin position="61"/>
        <end position="80"/>
    </location>
</feature>
<dbReference type="InterPro" id="IPR020846">
    <property type="entry name" value="MFS_dom"/>
</dbReference>
<keyword evidence="3 6" id="KW-0812">Transmembrane</keyword>
<sequence length="456" mass="49794">MRSIDINRMIDESKFNRFHGLVLFWCGFIIVFDGYDLVVYGSVVPVLMQAWGLTPIQAGSLGSYALFGMLLGALIFGPLADRIGRKNVILFCIALFSIFTGIIGWAKTPAEFGIYRFMAGLGLGGVMPNTVALMTEYSPKKLKSTLVSIMFSGYSVGGMLSAGLGILLISRFGWEAVFFVGALPLFALPFMVKTLPDSPSFLLAKNQTEKLGEILSKINPEFTPQKDDKYEMVIPKKTGMPVITLFENRRSLSTIMFWISFFMCLLMIYGLNTWLPKLMDKADYPLGSSLMFLFVLNFGAIFGAIFGGWAADRWGSKKVLIAFYLLAAVSLTLLGFKANMVVLFVLVAIAGAATIGTQIIANAYVSQYYPVHMRSTGIGWALGIGRLGAIVGPMMGGILLSLDLPLMQNFIAFAVPGLIAALAIWFVQEKYADMRSTAAAEEQVSPQSKSIDAIAK</sequence>
<keyword evidence="2" id="KW-0813">Transport</keyword>
<dbReference type="PATRIC" id="fig|162209.4.peg.99"/>
<dbReference type="Pfam" id="PF07690">
    <property type="entry name" value="MFS_1"/>
    <property type="match status" value="1"/>
</dbReference>
<dbReference type="InterPro" id="IPR036259">
    <property type="entry name" value="MFS_trans_sf"/>
</dbReference>
<evidence type="ECO:0000256" key="3">
    <source>
        <dbReference type="ARBA" id="ARBA00022692"/>
    </source>
</evidence>
<dbReference type="Gene3D" id="1.20.1250.20">
    <property type="entry name" value="MFS general substrate transporter like domains"/>
    <property type="match status" value="1"/>
</dbReference>
<feature type="transmembrane region" description="Helical" evidence="6">
    <location>
        <begin position="112"/>
        <end position="134"/>
    </location>
</feature>
<reference evidence="8 9" key="2">
    <citation type="journal article" date="2016" name="Genome Announc.">
        <title>Complete Genome Sequences of Two Interactive Moderate Thermophiles, Paenibacillus napthalenovorans 32O-Y and Paenibacillus sp. 32O-W.</title>
        <authorList>
            <person name="Butler R.R.III."/>
            <person name="Wang J."/>
            <person name="Stark B.C."/>
            <person name="Pombert J.F."/>
        </authorList>
    </citation>
    <scope>NUCLEOTIDE SEQUENCE [LARGE SCALE GENOMIC DNA]</scope>
    <source>
        <strain evidence="8 9">32O-Y</strain>
    </source>
</reference>
<evidence type="ECO:0000256" key="4">
    <source>
        <dbReference type="ARBA" id="ARBA00022989"/>
    </source>
</evidence>
<gene>
    <name evidence="8" type="ORF">IJ22_01010</name>
</gene>
<dbReference type="STRING" id="162209.IJ22_01010"/>
<feature type="transmembrane region" description="Helical" evidence="6">
    <location>
        <begin position="377"/>
        <end position="400"/>
    </location>
</feature>
<dbReference type="PANTHER" id="PTHR23508:SF10">
    <property type="entry name" value="CARBOXYLIC ACID TRANSPORTER PROTEIN HOMOLOG"/>
    <property type="match status" value="1"/>
</dbReference>
<organism evidence="8 9">
    <name type="scientific">Paenibacillus naphthalenovorans</name>
    <dbReference type="NCBI Taxonomy" id="162209"/>
    <lineage>
        <taxon>Bacteria</taxon>
        <taxon>Bacillati</taxon>
        <taxon>Bacillota</taxon>
        <taxon>Bacilli</taxon>
        <taxon>Bacillales</taxon>
        <taxon>Paenibacillaceae</taxon>
        <taxon>Paenibacillus</taxon>
    </lineage>
</organism>
<dbReference type="PROSITE" id="PS00217">
    <property type="entry name" value="SUGAR_TRANSPORT_2"/>
    <property type="match status" value="1"/>
</dbReference>
<feature type="transmembrane region" description="Helical" evidence="6">
    <location>
        <begin position="287"/>
        <end position="307"/>
    </location>
</feature>
<dbReference type="RefSeq" id="WP_062406405.1">
    <property type="nucleotide sequence ID" value="NZ_CP013652.1"/>
</dbReference>
<feature type="transmembrane region" description="Helical" evidence="6">
    <location>
        <begin position="319"/>
        <end position="336"/>
    </location>
</feature>
<keyword evidence="9" id="KW-1185">Reference proteome</keyword>
<dbReference type="EMBL" id="CP013652">
    <property type="protein sequence ID" value="ALS20493.1"/>
    <property type="molecule type" value="Genomic_DNA"/>
</dbReference>
<dbReference type="GO" id="GO:0005886">
    <property type="term" value="C:plasma membrane"/>
    <property type="evidence" value="ECO:0007669"/>
    <property type="project" value="UniProtKB-SubCell"/>
</dbReference>
<evidence type="ECO:0000256" key="6">
    <source>
        <dbReference type="SAM" id="Phobius"/>
    </source>
</evidence>
<comment type="subcellular location">
    <subcellularLocation>
        <location evidence="1">Cell membrane</location>
        <topology evidence="1">Multi-pass membrane protein</topology>
    </subcellularLocation>
</comment>
<keyword evidence="4 6" id="KW-1133">Transmembrane helix</keyword>
<dbReference type="PROSITE" id="PS50850">
    <property type="entry name" value="MFS"/>
    <property type="match status" value="1"/>
</dbReference>
<dbReference type="SUPFAM" id="SSF103473">
    <property type="entry name" value="MFS general substrate transporter"/>
    <property type="match status" value="1"/>
</dbReference>
<dbReference type="Proteomes" id="UP000061660">
    <property type="component" value="Chromosome"/>
</dbReference>
<dbReference type="CDD" id="cd17365">
    <property type="entry name" value="MFS_PcaK_like"/>
    <property type="match status" value="1"/>
</dbReference>
<feature type="transmembrane region" description="Helical" evidence="6">
    <location>
        <begin position="21"/>
        <end position="41"/>
    </location>
</feature>
<proteinExistence type="predicted"/>
<feature type="transmembrane region" description="Helical" evidence="6">
    <location>
        <begin position="87"/>
        <end position="106"/>
    </location>
</feature>
<feature type="transmembrane region" description="Helical" evidence="6">
    <location>
        <begin position="342"/>
        <end position="365"/>
    </location>
</feature>
<dbReference type="InterPro" id="IPR011701">
    <property type="entry name" value="MFS"/>
</dbReference>
<dbReference type="AlphaFoldDB" id="A0A0U2VZF4"/>
<feature type="transmembrane region" description="Helical" evidence="6">
    <location>
        <begin position="406"/>
        <end position="427"/>
    </location>
</feature>
<reference evidence="9" key="1">
    <citation type="submission" date="2015-12" db="EMBL/GenBank/DDBJ databases">
        <title>Complete genome sequences of two moderately thermophilic Paenibacillus species.</title>
        <authorList>
            <person name="Butler R.III."/>
            <person name="Wang J."/>
            <person name="Stark B.C."/>
            <person name="Pombert J.-F."/>
        </authorList>
    </citation>
    <scope>NUCLEOTIDE SEQUENCE [LARGE SCALE GENOMIC DNA]</scope>
    <source>
        <strain evidence="9">32O-Y</strain>
    </source>
</reference>
<feature type="transmembrane region" description="Helical" evidence="6">
    <location>
        <begin position="146"/>
        <end position="170"/>
    </location>
</feature>
<name>A0A0U2VZF4_9BACL</name>
<evidence type="ECO:0000313" key="8">
    <source>
        <dbReference type="EMBL" id="ALS20493.1"/>
    </source>
</evidence>
<dbReference type="InterPro" id="IPR005829">
    <property type="entry name" value="Sugar_transporter_CS"/>
</dbReference>
<evidence type="ECO:0000259" key="7">
    <source>
        <dbReference type="PROSITE" id="PS50850"/>
    </source>
</evidence>
<feature type="domain" description="Major facilitator superfamily (MFS) profile" evidence="7">
    <location>
        <begin position="22"/>
        <end position="432"/>
    </location>
</feature>
<protein>
    <submittedName>
        <fullName evidence="8">MFS transporter</fullName>
    </submittedName>
</protein>
<feature type="transmembrane region" description="Helical" evidence="6">
    <location>
        <begin position="176"/>
        <end position="195"/>
    </location>
</feature>
<feature type="transmembrane region" description="Helical" evidence="6">
    <location>
        <begin position="255"/>
        <end position="275"/>
    </location>
</feature>
<keyword evidence="5 6" id="KW-0472">Membrane</keyword>
<evidence type="ECO:0000256" key="1">
    <source>
        <dbReference type="ARBA" id="ARBA00004651"/>
    </source>
</evidence>